<dbReference type="GO" id="GO:0051131">
    <property type="term" value="P:chaperone-mediated protein complex assembly"/>
    <property type="evidence" value="ECO:0007669"/>
    <property type="project" value="InterPro"/>
</dbReference>
<feature type="compositionally biased region" description="Polar residues" evidence="1">
    <location>
        <begin position="451"/>
        <end position="460"/>
    </location>
</feature>
<dbReference type="GO" id="GO:0005524">
    <property type="term" value="F:ATP binding"/>
    <property type="evidence" value="ECO:0007669"/>
    <property type="project" value="InterPro"/>
</dbReference>
<organism evidence="3 4">
    <name type="scientific">Astyanax mexicanus</name>
    <name type="common">Blind cave fish</name>
    <name type="synonym">Astyanax fasciatus mexicanus</name>
    <dbReference type="NCBI Taxonomy" id="7994"/>
    <lineage>
        <taxon>Eukaryota</taxon>
        <taxon>Metazoa</taxon>
        <taxon>Chordata</taxon>
        <taxon>Craniata</taxon>
        <taxon>Vertebrata</taxon>
        <taxon>Euteleostomi</taxon>
        <taxon>Actinopterygii</taxon>
        <taxon>Neopterygii</taxon>
        <taxon>Teleostei</taxon>
        <taxon>Ostariophysi</taxon>
        <taxon>Characiformes</taxon>
        <taxon>Characoidei</taxon>
        <taxon>Acestrorhamphidae</taxon>
        <taxon>Acestrorhamphinae</taxon>
        <taxon>Astyanax</taxon>
    </lineage>
</organism>
<reference evidence="3" key="2">
    <citation type="submission" date="2025-05" db="UniProtKB">
        <authorList>
            <consortium name="Ensembl"/>
        </authorList>
    </citation>
    <scope>IDENTIFICATION</scope>
</reference>
<name>A0A8B9K1Q2_ASTMX</name>
<evidence type="ECO:0000313" key="4">
    <source>
        <dbReference type="Proteomes" id="UP000694621"/>
    </source>
</evidence>
<protein>
    <submittedName>
        <fullName evidence="2 3">Bardet-Biedl syndrome 10</fullName>
    </submittedName>
</protein>
<dbReference type="Ensembl" id="ENSAMXT00005032544.1">
    <property type="protein sequence ID" value="ENSAMXP00005029696.1"/>
    <property type="gene ID" value="ENSAMXG00005014670.1"/>
</dbReference>
<dbReference type="Proteomes" id="UP000752171">
    <property type="component" value="Unassembled WGS sequence"/>
</dbReference>
<dbReference type="InterPro" id="IPR042619">
    <property type="entry name" value="BBS10"/>
</dbReference>
<dbReference type="OMA" id="LQCVNRL"/>
<accession>A0A8B9K1Q2</accession>
<dbReference type="Gene3D" id="3.50.7.10">
    <property type="entry name" value="GroEL"/>
    <property type="match status" value="1"/>
</dbReference>
<dbReference type="InterPro" id="IPR027413">
    <property type="entry name" value="GROEL-like_equatorial_sf"/>
</dbReference>
<dbReference type="PANTHER" id="PTHR14667:SF2">
    <property type="entry name" value="BARDET-BIEDL SYNDROME 10 PROTEIN"/>
    <property type="match status" value="1"/>
</dbReference>
<evidence type="ECO:0000313" key="5">
    <source>
        <dbReference type="Proteomes" id="UP000752171"/>
    </source>
</evidence>
<dbReference type="InterPro" id="IPR027410">
    <property type="entry name" value="TCP-1-like_intermed_sf"/>
</dbReference>
<dbReference type="PANTHER" id="PTHR14667">
    <property type="entry name" value="BARDET-BIEDL SYNDROME 10 PROTEIN"/>
    <property type="match status" value="1"/>
</dbReference>
<dbReference type="SUPFAM" id="SSF48592">
    <property type="entry name" value="GroEL equatorial domain-like"/>
    <property type="match status" value="1"/>
</dbReference>
<dbReference type="CTD" id="79738"/>
<reference evidence="2 5" key="1">
    <citation type="submission" date="2021-07" db="EMBL/GenBank/DDBJ databases">
        <authorList>
            <person name="Imarazene B."/>
            <person name="Zahm M."/>
            <person name="Klopp C."/>
            <person name="Cabau C."/>
            <person name="Beille S."/>
            <person name="Jouanno E."/>
            <person name="Castinel A."/>
            <person name="Lluch J."/>
            <person name="Gil L."/>
            <person name="Kuchtly C."/>
            <person name="Lopez Roques C."/>
            <person name="Donnadieu C."/>
            <person name="Parrinello H."/>
            <person name="Journot L."/>
            <person name="Du K."/>
            <person name="Schartl M."/>
            <person name="Retaux S."/>
            <person name="Guiguen Y."/>
        </authorList>
    </citation>
    <scope>NUCLEOTIDE SEQUENCE [LARGE SCALE GENOMIC DNA]</scope>
    <source>
        <strain evidence="2">Pach_M1</strain>
        <tissue evidence="2">Testis</tissue>
    </source>
</reference>
<evidence type="ECO:0000313" key="2">
    <source>
        <dbReference type="EMBL" id="KAG9273000.1"/>
    </source>
</evidence>
<evidence type="ECO:0000256" key="1">
    <source>
        <dbReference type="SAM" id="MobiDB-lite"/>
    </source>
</evidence>
<dbReference type="GeneID" id="103030963"/>
<dbReference type="Pfam" id="PF00118">
    <property type="entry name" value="Cpn60_TCP1"/>
    <property type="match status" value="1"/>
</dbReference>
<gene>
    <name evidence="3" type="primary">bbs10</name>
    <name evidence="2" type="synonym">BBS10</name>
    <name evidence="2" type="ORF">AMEX_G12084</name>
</gene>
<feature type="compositionally biased region" description="Basic and acidic residues" evidence="1">
    <location>
        <begin position="413"/>
        <end position="442"/>
    </location>
</feature>
<proteinExistence type="predicted"/>
<dbReference type="EMBL" id="JAICCE010000009">
    <property type="protein sequence ID" value="KAG9273000.1"/>
    <property type="molecule type" value="Genomic_DNA"/>
</dbReference>
<dbReference type="InterPro" id="IPR002423">
    <property type="entry name" value="Cpn60/GroEL/TCP-1"/>
</dbReference>
<dbReference type="KEGG" id="amex:103030963"/>
<dbReference type="Gene3D" id="3.30.260.10">
    <property type="entry name" value="TCP-1-like chaperonin intermediate domain"/>
    <property type="match status" value="1"/>
</dbReference>
<evidence type="ECO:0000313" key="3">
    <source>
        <dbReference type="Ensembl" id="ENSAMXP00005029696.1"/>
    </source>
</evidence>
<dbReference type="Proteomes" id="UP000694621">
    <property type="component" value="Unplaced"/>
</dbReference>
<dbReference type="Gene3D" id="1.10.560.10">
    <property type="entry name" value="GroEL-like equatorial domain"/>
    <property type="match status" value="1"/>
</dbReference>
<dbReference type="AlphaFoldDB" id="A0A8B9K1Q2"/>
<sequence>MCEAESVSLQASLSVVGALECVVRRCLGPDGGSVLFTKDTGEILITRHGQHILTTLHLDHPVGRMVLECVCAHNRVTADGSKSFILLLAALLRGIHDSAIRCHKVSRSPATPRKLANQLLALCWKVLDDIVAHDVVPHASLLFGASADGLDCDVLPALVRGYVAGRVGNAQAEVLTSLLCELYCKFSQEKGSSTAEAITFLHSSFSLLYAKVSGLPFGSSQVVEGLVVARDWSVWREADGPVKTLVVWESLDKPLIAMGESVSICFQQDWLLRFENLMEEKLSKLQSLQVSVVLSAVKQPECVLEWARLNDVSVLECCDSEQLDLLCELTAAEMLPMQPLVRITTLTSYSRLQLGGCRYALLGVPPHGSLKTHTLVFCAPTPGQLEQAVCVSQGVFTMLQHMCRSVFRKREQSNDTHSLSDSHNTHQREIERDGVSRTHDQPHMFTPLPDPSQSFQSEQPRGSIKDVWDGILHSGGVIPVGGAFELLLHHSLLHCSNHGDSEIRRLLAEAVLSVPRSLHSHRPRYFLQQHALLMSKLQLLKQGHTLSDPRSGSDLRFDLGPAGSGPLCVEPICSKHQLVASVLQCVNRLLCVGTIILTQTPVHRSLRGTSEDSEEEDM</sequence>
<dbReference type="InterPro" id="IPR027409">
    <property type="entry name" value="GroEL-like_apical_dom_sf"/>
</dbReference>
<dbReference type="OrthoDB" id="9393833at2759"/>
<feature type="region of interest" description="Disordered" evidence="1">
    <location>
        <begin position="413"/>
        <end position="460"/>
    </location>
</feature>